<reference evidence="4" key="1">
    <citation type="submission" date="2022-11" db="UniProtKB">
        <authorList>
            <consortium name="EnsemblMetazoa"/>
        </authorList>
    </citation>
    <scope>IDENTIFICATION</scope>
</reference>
<evidence type="ECO:0000256" key="1">
    <source>
        <dbReference type="ARBA" id="ARBA00022729"/>
    </source>
</evidence>
<proteinExistence type="predicted"/>
<evidence type="ECO:0000259" key="3">
    <source>
        <dbReference type="PROSITE" id="PS50948"/>
    </source>
</evidence>
<dbReference type="GeneID" id="114575192"/>
<keyword evidence="5" id="KW-1185">Reference proteome</keyword>
<evidence type="ECO:0000256" key="2">
    <source>
        <dbReference type="ARBA" id="ARBA00023157"/>
    </source>
</evidence>
<dbReference type="AlphaFoldDB" id="A0A913YIY5"/>
<dbReference type="Gene3D" id="3.50.4.10">
    <property type="entry name" value="Hepatocyte Growth Factor"/>
    <property type="match status" value="1"/>
</dbReference>
<feature type="domain" description="Apple" evidence="3">
    <location>
        <begin position="133"/>
        <end position="222"/>
    </location>
</feature>
<dbReference type="OrthoDB" id="5961158at2759"/>
<keyword evidence="1" id="KW-0732">Signal</keyword>
<sequence>MSRCQERNEVYSACLQNTLREDHSRSVEYDVGSGHPSDRETFIRRRWYRIQNKKAARIVTSCPAPGSCGAKAPGWLNGQYPSLEAGIKEMEICYNTGADCCGRNATVYVRQCYGYPVFMFDNVPEKSLGNRVCIELDAEIIYPEAMFQSTHGQCLSNHVMHSENNMADVFICIQHCLHSGEKCKSINFMDNNGTCHLNNASEADYPKHKIVEAYCTYFQRIAVASAEVKVSN</sequence>
<dbReference type="InterPro" id="IPR057774">
    <property type="entry name" value="D8C_UMOD/GP2/OIT3-like"/>
</dbReference>
<dbReference type="RefSeq" id="XP_028515350.1">
    <property type="nucleotide sequence ID" value="XM_028659549.1"/>
</dbReference>
<evidence type="ECO:0000313" key="5">
    <source>
        <dbReference type="Proteomes" id="UP000887567"/>
    </source>
</evidence>
<accession>A0A913YIY5</accession>
<dbReference type="Pfam" id="PF23283">
    <property type="entry name" value="D8C_UMOD"/>
    <property type="match status" value="1"/>
</dbReference>
<keyword evidence="2" id="KW-1015">Disulfide bond</keyword>
<dbReference type="SUPFAM" id="SSF57414">
    <property type="entry name" value="Hairpin loop containing domain-like"/>
    <property type="match status" value="1"/>
</dbReference>
<protein>
    <recommendedName>
        <fullName evidence="3">Apple domain-containing protein</fullName>
    </recommendedName>
</protein>
<dbReference type="KEGG" id="epa:114575192"/>
<dbReference type="Proteomes" id="UP000887567">
    <property type="component" value="Unplaced"/>
</dbReference>
<dbReference type="EnsemblMetazoa" id="XM_028659549.1">
    <property type="protein sequence ID" value="XP_028515350.1"/>
    <property type="gene ID" value="LOC114575192"/>
</dbReference>
<organism evidence="4 5">
    <name type="scientific">Exaiptasia diaphana</name>
    <name type="common">Tropical sea anemone</name>
    <name type="synonym">Aiptasia pulchella</name>
    <dbReference type="NCBI Taxonomy" id="2652724"/>
    <lineage>
        <taxon>Eukaryota</taxon>
        <taxon>Metazoa</taxon>
        <taxon>Cnidaria</taxon>
        <taxon>Anthozoa</taxon>
        <taxon>Hexacorallia</taxon>
        <taxon>Actiniaria</taxon>
        <taxon>Aiptasiidae</taxon>
        <taxon>Exaiptasia</taxon>
    </lineage>
</organism>
<dbReference type="PROSITE" id="PS50948">
    <property type="entry name" value="PAN"/>
    <property type="match status" value="1"/>
</dbReference>
<evidence type="ECO:0000313" key="4">
    <source>
        <dbReference type="EnsemblMetazoa" id="XP_028515350.1"/>
    </source>
</evidence>
<name>A0A913YIY5_EXADI</name>
<dbReference type="InterPro" id="IPR003609">
    <property type="entry name" value="Pan_app"/>
</dbReference>
<dbReference type="Pfam" id="PF00024">
    <property type="entry name" value="PAN_1"/>
    <property type="match status" value="1"/>
</dbReference>